<proteinExistence type="predicted"/>
<keyword evidence="2" id="KW-1185">Reference proteome</keyword>
<dbReference type="InterPro" id="IPR038301">
    <property type="entry name" value="AraC-like_sf"/>
</dbReference>
<reference evidence="1 2" key="1">
    <citation type="submission" date="2020-08" db="EMBL/GenBank/DDBJ databases">
        <title>Genomic Encyclopedia of Type Strains, Phase IV (KMG-IV): sequencing the most valuable type-strain genomes for metagenomic binning, comparative biology and taxonomic classification.</title>
        <authorList>
            <person name="Goeker M."/>
        </authorList>
    </citation>
    <scope>NUCLEOTIDE SEQUENCE [LARGE SCALE GENOMIC DNA]</scope>
    <source>
        <strain evidence="1 2">DSM 11590</strain>
    </source>
</reference>
<sequence>MSASATETAFVDSLFTTLLTLLEDARTLIGSGKMHAITADLPAEARMVAARDLSKLTSQGTAAMSVLLMYKALHSGQADEIKDPAVQLEDLYSEAVRDGSEPESYGPIVPAALVDLRRRGDDIFGRIGEVRSLILRHLGRPA</sequence>
<gene>
    <name evidence="1" type="ORF">FHS48_000145</name>
</gene>
<protein>
    <submittedName>
        <fullName evidence="1">Uncharacterized protein</fullName>
    </submittedName>
</protein>
<evidence type="ECO:0000313" key="1">
    <source>
        <dbReference type="EMBL" id="MBB6208764.1"/>
    </source>
</evidence>
<name>A0A7W9ZEX4_NOVIT</name>
<accession>A0A7W9ZEX4</accession>
<dbReference type="RefSeq" id="WP_184260092.1">
    <property type="nucleotide sequence ID" value="NZ_JACIIX010000001.1"/>
</dbReference>
<evidence type="ECO:0000313" key="2">
    <source>
        <dbReference type="Proteomes" id="UP000544872"/>
    </source>
</evidence>
<dbReference type="Gene3D" id="1.10.8.930">
    <property type="entry name" value="Protein of unknown function DUF1465"/>
    <property type="match status" value="1"/>
</dbReference>
<dbReference type="EMBL" id="JACIIX010000001">
    <property type="protein sequence ID" value="MBB6208764.1"/>
    <property type="molecule type" value="Genomic_DNA"/>
</dbReference>
<dbReference type="Proteomes" id="UP000544872">
    <property type="component" value="Unassembled WGS sequence"/>
</dbReference>
<organism evidence="1 2">
    <name type="scientific">Novispirillum itersonii</name>
    <name type="common">Aquaspirillum itersonii</name>
    <dbReference type="NCBI Taxonomy" id="189"/>
    <lineage>
        <taxon>Bacteria</taxon>
        <taxon>Pseudomonadati</taxon>
        <taxon>Pseudomonadota</taxon>
        <taxon>Alphaproteobacteria</taxon>
        <taxon>Rhodospirillales</taxon>
        <taxon>Novispirillaceae</taxon>
        <taxon>Novispirillum</taxon>
    </lineage>
</organism>
<comment type="caution">
    <text evidence="1">The sequence shown here is derived from an EMBL/GenBank/DDBJ whole genome shotgun (WGS) entry which is preliminary data.</text>
</comment>
<dbReference type="AlphaFoldDB" id="A0A7W9ZEX4"/>